<accession>A0A0P1P089</accession>
<dbReference type="STRING" id="1633631.GCA_001442925_00301"/>
<evidence type="ECO:0000256" key="1">
    <source>
        <dbReference type="ARBA" id="ARBA00023015"/>
    </source>
</evidence>
<accession>A0A0P1NTG7</accession>
<keyword evidence="3" id="KW-0804">Transcription</keyword>
<dbReference type="InterPro" id="IPR050397">
    <property type="entry name" value="Env_Response_Regulators"/>
</dbReference>
<accession>A0A0P1P3E8</accession>
<dbReference type="Gene3D" id="2.60.120.10">
    <property type="entry name" value="Jelly Rolls"/>
    <property type="match status" value="1"/>
</dbReference>
<accession>A0A0N7MTW3</accession>
<accession>A0A0P1LTD1</accession>
<accession>A0A0P1LXI2</accession>
<dbReference type="SUPFAM" id="SSF46785">
    <property type="entry name" value="Winged helix' DNA-binding domain"/>
    <property type="match status" value="1"/>
</dbReference>
<accession>A0A0P1MJY9</accession>
<dbReference type="PANTHER" id="PTHR24567:SF26">
    <property type="entry name" value="REGULATORY PROTEIN YEIL"/>
    <property type="match status" value="1"/>
</dbReference>
<dbReference type="Gene3D" id="1.10.10.10">
    <property type="entry name" value="Winged helix-like DNA-binding domain superfamily/Winged helix DNA-binding domain"/>
    <property type="match status" value="1"/>
</dbReference>
<dbReference type="SUPFAM" id="SSF51206">
    <property type="entry name" value="cAMP-binding domain-like"/>
    <property type="match status" value="1"/>
</dbReference>
<evidence type="ECO:0000313" key="7">
    <source>
        <dbReference type="EMBL" id="CUU01528.1"/>
    </source>
</evidence>
<dbReference type="EMBL" id="CZVI01000004">
    <property type="protein sequence ID" value="CUS81255.1"/>
    <property type="molecule type" value="Genomic_DNA"/>
</dbReference>
<dbReference type="PRINTS" id="PR00034">
    <property type="entry name" value="HTHCRP"/>
</dbReference>
<evidence type="ECO:0000259" key="5">
    <source>
        <dbReference type="PROSITE" id="PS51063"/>
    </source>
</evidence>
<keyword evidence="9" id="KW-1185">Reference proteome</keyword>
<dbReference type="SMART" id="SM00100">
    <property type="entry name" value="cNMP"/>
    <property type="match status" value="1"/>
</dbReference>
<feature type="domain" description="HTH crp-type" evidence="5">
    <location>
        <begin position="152"/>
        <end position="220"/>
    </location>
</feature>
<dbReference type="OrthoDB" id="667966at2"/>
<evidence type="ECO:0000313" key="9">
    <source>
        <dbReference type="Proteomes" id="UP000182200"/>
    </source>
</evidence>
<dbReference type="InterPro" id="IPR018490">
    <property type="entry name" value="cNMP-bd_dom_sf"/>
</dbReference>
<dbReference type="GO" id="GO:0003700">
    <property type="term" value="F:DNA-binding transcription factor activity"/>
    <property type="evidence" value="ECO:0007669"/>
    <property type="project" value="TreeGrafter"/>
</dbReference>
<dbReference type="InterPro" id="IPR036390">
    <property type="entry name" value="WH_DNA-bd_sf"/>
</dbReference>
<dbReference type="PANTHER" id="PTHR24567">
    <property type="entry name" value="CRP FAMILY TRANSCRIPTIONAL REGULATORY PROTEIN"/>
    <property type="match status" value="1"/>
</dbReference>
<feature type="domain" description="Cyclic nucleotide-binding" evidence="4">
    <location>
        <begin position="13"/>
        <end position="138"/>
    </location>
</feature>
<dbReference type="PROSITE" id="PS51063">
    <property type="entry name" value="HTH_CRP_2"/>
    <property type="match status" value="1"/>
</dbReference>
<dbReference type="InterPro" id="IPR012318">
    <property type="entry name" value="HTH_CRP"/>
</dbReference>
<evidence type="ECO:0000313" key="6">
    <source>
        <dbReference type="EMBL" id="CUS81255.1"/>
    </source>
</evidence>
<accession>A0A0S4MSF9</accession>
<accession>A0A0P1LLP2</accession>
<evidence type="ECO:0000256" key="2">
    <source>
        <dbReference type="ARBA" id="ARBA00023125"/>
    </source>
</evidence>
<dbReference type="Pfam" id="PF13545">
    <property type="entry name" value="HTH_Crp_2"/>
    <property type="match status" value="1"/>
</dbReference>
<dbReference type="GO" id="GO:0005829">
    <property type="term" value="C:cytosol"/>
    <property type="evidence" value="ECO:0007669"/>
    <property type="project" value="TreeGrafter"/>
</dbReference>
<dbReference type="Proteomes" id="UP000182200">
    <property type="component" value="Unassembled WGS sequence"/>
</dbReference>
<dbReference type="RefSeq" id="WP_047134866.1">
    <property type="nucleotide sequence ID" value="NZ_CZVI01000004.1"/>
</dbReference>
<organism evidence="7 8">
    <name type="scientific">Candidatus Kryptonium thompsonii</name>
    <dbReference type="NCBI Taxonomy" id="1633631"/>
    <lineage>
        <taxon>Bacteria</taxon>
        <taxon>Pseudomonadati</taxon>
        <taxon>Candidatus Kryptoniota</taxon>
        <taxon>Candidatus Kryptonium</taxon>
    </lineage>
</organism>
<protein>
    <submittedName>
        <fullName evidence="7">CRP/FNR family transcriptional regulator, anaerobic regulatory protein</fullName>
    </submittedName>
</protein>
<accession>A0A0P1LIE6</accession>
<dbReference type="InterPro" id="IPR014710">
    <property type="entry name" value="RmlC-like_jellyroll"/>
</dbReference>
<accession>A0A0N7MQI0</accession>
<proteinExistence type="predicted"/>
<dbReference type="CDD" id="cd00038">
    <property type="entry name" value="CAP_ED"/>
    <property type="match status" value="1"/>
</dbReference>
<accession>A0A0P1N021</accession>
<gene>
    <name evidence="7" type="ORF">JGI4_00299</name>
    <name evidence="6" type="ORF">JGI8_00491</name>
</gene>
<dbReference type="EMBL" id="FAOP01000002">
    <property type="protein sequence ID" value="CUU01528.1"/>
    <property type="molecule type" value="Genomic_DNA"/>
</dbReference>
<dbReference type="GO" id="GO:0003677">
    <property type="term" value="F:DNA binding"/>
    <property type="evidence" value="ECO:0007669"/>
    <property type="project" value="UniProtKB-KW"/>
</dbReference>
<sequence>MIENPEMIRDIPFFSELSTDELRKFMKISKLMNFKKGDIIFLEGDVYYGFYIVVKGAVRVYKSNPDGREITLHIIEPFNSFAEIPMFISDREEGNIYPANAQAIENSVLIFIPKEEFLRIINENSKICLKMLHGFAERLMSLNQQIENLTLKDVVTRLAEYLYNKYKNSGKNEINLNLSRSMLATYLGTISETISRALRKLQDEDLIEIQGKKIIIKKPEKLKQICG</sequence>
<accession>A0A0P1LBN5</accession>
<evidence type="ECO:0000259" key="4">
    <source>
        <dbReference type="PROSITE" id="PS50042"/>
    </source>
</evidence>
<dbReference type="Proteomes" id="UP000182011">
    <property type="component" value="Unassembled WGS sequence"/>
</dbReference>
<keyword evidence="1" id="KW-0805">Transcription regulation</keyword>
<reference evidence="7 8" key="2">
    <citation type="submission" date="2015-11" db="EMBL/GenBank/DDBJ databases">
        <authorList>
            <person name="Zhang Y."/>
            <person name="Guo Z."/>
        </authorList>
    </citation>
    <scope>NUCLEOTIDE SEQUENCE [LARGE SCALE GENOMIC DNA]</scope>
    <source>
        <strain evidence="7">JGI-4</strain>
    </source>
</reference>
<dbReference type="InterPro" id="IPR000595">
    <property type="entry name" value="cNMP-bd_dom"/>
</dbReference>
<keyword evidence="2" id="KW-0238">DNA-binding</keyword>
<name>A0A0P1P3E8_9BACT</name>
<dbReference type="Pfam" id="PF00027">
    <property type="entry name" value="cNMP_binding"/>
    <property type="match status" value="1"/>
</dbReference>
<evidence type="ECO:0000313" key="8">
    <source>
        <dbReference type="Proteomes" id="UP000182011"/>
    </source>
</evidence>
<dbReference type="PROSITE" id="PS50042">
    <property type="entry name" value="CNMP_BINDING_3"/>
    <property type="match status" value="1"/>
</dbReference>
<evidence type="ECO:0000256" key="3">
    <source>
        <dbReference type="ARBA" id="ARBA00023163"/>
    </source>
</evidence>
<reference evidence="6 9" key="1">
    <citation type="submission" date="2015-11" db="EMBL/GenBank/DDBJ databases">
        <authorList>
            <person name="Varghese N."/>
        </authorList>
    </citation>
    <scope>NUCLEOTIDE SEQUENCE [LARGE SCALE GENOMIC DNA]</scope>
    <source>
        <strain evidence="6 9">JGI-8</strain>
    </source>
</reference>
<dbReference type="SMART" id="SM00419">
    <property type="entry name" value="HTH_CRP"/>
    <property type="match status" value="1"/>
</dbReference>
<dbReference type="AlphaFoldDB" id="A0A0P1P3E8"/>
<dbReference type="InterPro" id="IPR036388">
    <property type="entry name" value="WH-like_DNA-bd_sf"/>
</dbReference>